<dbReference type="SUPFAM" id="SSF57903">
    <property type="entry name" value="FYVE/PHD zinc finger"/>
    <property type="match status" value="1"/>
</dbReference>
<sequence length="205" mass="23721">MCCDECDIWHHRSCIELYTVDYELLQRSNIQWLCCKCESINVSSFTFHSCELNTSNYYEALTHEISFESVSSAAVNYIKPDNICGKESWLKGEKPGKTNTKDAIKFSEVFPDDYTAYRNDRRTHVGGVSILVYKDIISVEQSSLVTNYEIEWIKIHLKGKKELLIVSFYMPYRNMKYLDELEKTVQMTASSNTNIMLTGDLTVLI</sequence>
<dbReference type="Gene3D" id="3.30.40.10">
    <property type="entry name" value="Zinc/RING finger domain, C3HC4 (zinc finger)"/>
    <property type="match status" value="1"/>
</dbReference>
<keyword evidence="2" id="KW-1185">Reference proteome</keyword>
<dbReference type="SUPFAM" id="SSF56219">
    <property type="entry name" value="DNase I-like"/>
    <property type="match status" value="1"/>
</dbReference>
<proteinExistence type="predicted"/>
<name>A0A6J8D2Y3_MYTCO</name>
<dbReference type="EMBL" id="CACVKT020006431">
    <property type="protein sequence ID" value="CAC5401490.1"/>
    <property type="molecule type" value="Genomic_DNA"/>
</dbReference>
<dbReference type="Gene3D" id="3.60.10.10">
    <property type="entry name" value="Endonuclease/exonuclease/phosphatase"/>
    <property type="match status" value="1"/>
</dbReference>
<dbReference type="Proteomes" id="UP000507470">
    <property type="component" value="Unassembled WGS sequence"/>
</dbReference>
<dbReference type="InterPro" id="IPR013083">
    <property type="entry name" value="Znf_RING/FYVE/PHD"/>
</dbReference>
<dbReference type="InterPro" id="IPR011011">
    <property type="entry name" value="Znf_FYVE_PHD"/>
</dbReference>
<reference evidence="1 2" key="1">
    <citation type="submission" date="2020-06" db="EMBL/GenBank/DDBJ databases">
        <authorList>
            <person name="Li R."/>
            <person name="Bekaert M."/>
        </authorList>
    </citation>
    <scope>NUCLEOTIDE SEQUENCE [LARGE SCALE GENOMIC DNA]</scope>
    <source>
        <strain evidence="2">wild</strain>
    </source>
</reference>
<organism evidence="1 2">
    <name type="scientific">Mytilus coruscus</name>
    <name type="common">Sea mussel</name>
    <dbReference type="NCBI Taxonomy" id="42192"/>
    <lineage>
        <taxon>Eukaryota</taxon>
        <taxon>Metazoa</taxon>
        <taxon>Spiralia</taxon>
        <taxon>Lophotrochozoa</taxon>
        <taxon>Mollusca</taxon>
        <taxon>Bivalvia</taxon>
        <taxon>Autobranchia</taxon>
        <taxon>Pteriomorphia</taxon>
        <taxon>Mytilida</taxon>
        <taxon>Mytiloidea</taxon>
        <taxon>Mytilidae</taxon>
        <taxon>Mytilinae</taxon>
        <taxon>Mytilus</taxon>
    </lineage>
</organism>
<dbReference type="InterPro" id="IPR036691">
    <property type="entry name" value="Endo/exonu/phosph_ase_sf"/>
</dbReference>
<protein>
    <submittedName>
        <fullName evidence="1">TAF3</fullName>
    </submittedName>
</protein>
<dbReference type="OrthoDB" id="6780717at2759"/>
<accession>A0A6J8D2Y3</accession>
<evidence type="ECO:0000313" key="1">
    <source>
        <dbReference type="EMBL" id="CAC5401490.1"/>
    </source>
</evidence>
<dbReference type="AlphaFoldDB" id="A0A6J8D2Y3"/>
<gene>
    <name evidence="1" type="ORF">MCOR_35570</name>
</gene>
<evidence type="ECO:0000313" key="2">
    <source>
        <dbReference type="Proteomes" id="UP000507470"/>
    </source>
</evidence>